<evidence type="ECO:0000313" key="3">
    <source>
        <dbReference type="Proteomes" id="UP001363151"/>
    </source>
</evidence>
<dbReference type="InterPro" id="IPR029071">
    <property type="entry name" value="Ubiquitin-like_domsf"/>
</dbReference>
<protein>
    <submittedName>
        <fullName evidence="2">Small ubiquitin-related modifier protein</fullName>
    </submittedName>
</protein>
<gene>
    <name evidence="2" type="ORF">SO694_00144029</name>
</gene>
<dbReference type="Gene3D" id="3.10.20.90">
    <property type="entry name" value="Phosphatidylinositol 3-kinase Catalytic Subunit, Chain A, domain 1"/>
    <property type="match status" value="1"/>
</dbReference>
<feature type="domain" description="Ubiquitin-like" evidence="1">
    <location>
        <begin position="19"/>
        <end position="94"/>
    </location>
</feature>
<proteinExistence type="predicted"/>
<dbReference type="PROSITE" id="PS50053">
    <property type="entry name" value="UBIQUITIN_2"/>
    <property type="match status" value="1"/>
</dbReference>
<dbReference type="SUPFAM" id="SSF54236">
    <property type="entry name" value="Ubiquitin-like"/>
    <property type="match status" value="1"/>
</dbReference>
<evidence type="ECO:0000313" key="2">
    <source>
        <dbReference type="EMBL" id="KAK7235220.1"/>
    </source>
</evidence>
<dbReference type="SMART" id="SM00213">
    <property type="entry name" value="UBQ"/>
    <property type="match status" value="1"/>
</dbReference>
<dbReference type="Proteomes" id="UP001363151">
    <property type="component" value="Unassembled WGS sequence"/>
</dbReference>
<keyword evidence="3" id="KW-1185">Reference proteome</keyword>
<comment type="caution">
    <text evidence="2">The sequence shown here is derived from an EMBL/GenBank/DDBJ whole genome shotgun (WGS) entry which is preliminary data.</text>
</comment>
<dbReference type="EMBL" id="JBBJCI010000294">
    <property type="protein sequence ID" value="KAK7235220.1"/>
    <property type="molecule type" value="Genomic_DNA"/>
</dbReference>
<reference evidence="2 3" key="1">
    <citation type="submission" date="2024-03" db="EMBL/GenBank/DDBJ databases">
        <title>Aureococcus anophagefferens CCMP1851 and Kratosvirus quantuckense: Draft genome of a second virus-susceptible host strain in the model system.</title>
        <authorList>
            <person name="Chase E."/>
            <person name="Truchon A.R."/>
            <person name="Schepens W."/>
            <person name="Wilhelm S.W."/>
        </authorList>
    </citation>
    <scope>NUCLEOTIDE SEQUENCE [LARGE SCALE GENOMIC DNA]</scope>
    <source>
        <strain evidence="2 3">CCMP1851</strain>
    </source>
</reference>
<dbReference type="InterPro" id="IPR000626">
    <property type="entry name" value="Ubiquitin-like_dom"/>
</dbReference>
<evidence type="ECO:0000259" key="1">
    <source>
        <dbReference type="PROSITE" id="PS50053"/>
    </source>
</evidence>
<organism evidence="2 3">
    <name type="scientific">Aureococcus anophagefferens</name>
    <name type="common">Harmful bloom alga</name>
    <dbReference type="NCBI Taxonomy" id="44056"/>
    <lineage>
        <taxon>Eukaryota</taxon>
        <taxon>Sar</taxon>
        <taxon>Stramenopiles</taxon>
        <taxon>Ochrophyta</taxon>
        <taxon>Pelagophyceae</taxon>
        <taxon>Pelagomonadales</taxon>
        <taxon>Pelagomonadaceae</taxon>
        <taxon>Aureococcus</taxon>
    </lineage>
</organism>
<dbReference type="PANTHER" id="PTHR10562">
    <property type="entry name" value="SMALL UBIQUITIN-RELATED MODIFIER"/>
    <property type="match status" value="1"/>
</dbReference>
<dbReference type="InterPro" id="IPR022617">
    <property type="entry name" value="Rad60/SUMO-like_dom"/>
</dbReference>
<dbReference type="Pfam" id="PF11976">
    <property type="entry name" value="Rad60-SLD"/>
    <property type="match status" value="1"/>
</dbReference>
<sequence>MADEEDKKPSKEAGGENSLNIRIRDQTGEETFFKVKKTTKLDKVFNAYSQRKGVNATSLRFLFDGQRVRGDQTPQDIDMDDGDQLDCMLEQQGGR</sequence>
<name>A0ABR1FPY0_AURAN</name>
<accession>A0ABR1FPY0</accession>